<reference evidence="1" key="1">
    <citation type="submission" date="2022-02" db="EMBL/GenBank/DDBJ databases">
        <title>Plant Genome Project.</title>
        <authorList>
            <person name="Zhang R.-G."/>
        </authorList>
    </citation>
    <scope>NUCLEOTIDE SEQUENCE</scope>
    <source>
        <strain evidence="1">AT1</strain>
    </source>
</reference>
<name>A0ACC0LJU3_RHOML</name>
<evidence type="ECO:0000313" key="2">
    <source>
        <dbReference type="Proteomes" id="UP001062846"/>
    </source>
</evidence>
<organism evidence="1 2">
    <name type="scientific">Rhododendron molle</name>
    <name type="common">Chinese azalea</name>
    <name type="synonym">Azalea mollis</name>
    <dbReference type="NCBI Taxonomy" id="49168"/>
    <lineage>
        <taxon>Eukaryota</taxon>
        <taxon>Viridiplantae</taxon>
        <taxon>Streptophyta</taxon>
        <taxon>Embryophyta</taxon>
        <taxon>Tracheophyta</taxon>
        <taxon>Spermatophyta</taxon>
        <taxon>Magnoliopsida</taxon>
        <taxon>eudicotyledons</taxon>
        <taxon>Gunneridae</taxon>
        <taxon>Pentapetalae</taxon>
        <taxon>asterids</taxon>
        <taxon>Ericales</taxon>
        <taxon>Ericaceae</taxon>
        <taxon>Ericoideae</taxon>
        <taxon>Rhodoreae</taxon>
        <taxon>Rhododendron</taxon>
    </lineage>
</organism>
<sequence length="244" mass="26897">MVFLPLNGPPYIRDGKRKRGLGYRKRKRGIGGRSLPLLTALNPKTKSLFTGFDVVDSIMYSIGGHSPGMDTALEVYREVCSWDTSCVEEESWETSPSMGGARSIPQVVTLNGMIYVMGGISSEDDGPHPLAEVFDPKSGSWSSLNQPCPKPSFGTDPFPWLCLAPIRYERPVVAGTTLFWFQYGMLHAYDLLGKWNYSAPIRGLEDVVPLEVFKPDSGCSSSQLLCLADNSNDFCLVCCEYSNT</sequence>
<dbReference type="Proteomes" id="UP001062846">
    <property type="component" value="Chromosome 12"/>
</dbReference>
<dbReference type="EMBL" id="CM046399">
    <property type="protein sequence ID" value="KAI8528413.1"/>
    <property type="molecule type" value="Genomic_DNA"/>
</dbReference>
<gene>
    <name evidence="1" type="ORF">RHMOL_Rhmol12G0147300</name>
</gene>
<proteinExistence type="predicted"/>
<keyword evidence="2" id="KW-1185">Reference proteome</keyword>
<protein>
    <submittedName>
        <fullName evidence="1">Uncharacterized protein</fullName>
    </submittedName>
</protein>
<comment type="caution">
    <text evidence="1">The sequence shown here is derived from an EMBL/GenBank/DDBJ whole genome shotgun (WGS) entry which is preliminary data.</text>
</comment>
<evidence type="ECO:0000313" key="1">
    <source>
        <dbReference type="EMBL" id="KAI8528413.1"/>
    </source>
</evidence>
<accession>A0ACC0LJU3</accession>